<evidence type="ECO:0000256" key="4">
    <source>
        <dbReference type="PIRSR" id="PIRSR000185-1"/>
    </source>
</evidence>
<dbReference type="PRINTS" id="PR00082">
    <property type="entry name" value="GLFDHDRGNASE"/>
</dbReference>
<evidence type="ECO:0000256" key="3">
    <source>
        <dbReference type="PIRNR" id="PIRNR000185"/>
    </source>
</evidence>
<dbReference type="OrthoDB" id="9803297at2"/>
<evidence type="ECO:0000256" key="2">
    <source>
        <dbReference type="ARBA" id="ARBA00023002"/>
    </source>
</evidence>
<dbReference type="Gene3D" id="3.40.50.10860">
    <property type="entry name" value="Leucine Dehydrogenase, chain A, domain 1"/>
    <property type="match status" value="1"/>
</dbReference>
<evidence type="ECO:0000256" key="1">
    <source>
        <dbReference type="ARBA" id="ARBA00006382"/>
    </source>
</evidence>
<dbReference type="InterPro" id="IPR033524">
    <property type="entry name" value="Glu/Leu/Phe/Val_DH_AS"/>
</dbReference>
<evidence type="ECO:0000256" key="6">
    <source>
        <dbReference type="PIRSR" id="PIRSR000185-3"/>
    </source>
</evidence>
<dbReference type="PANTHER" id="PTHR11606:SF13">
    <property type="entry name" value="GLUTAMATE DEHYDROGENASE 1, MITOCHONDRIAL"/>
    <property type="match status" value="1"/>
</dbReference>
<name>A0A4Y9QU62_9BACT</name>
<feature type="site" description="Important for catalysis" evidence="6">
    <location>
        <position position="154"/>
    </location>
</feature>
<dbReference type="PIRSF" id="PIRSF000185">
    <property type="entry name" value="Glu_DH"/>
    <property type="match status" value="1"/>
</dbReference>
<dbReference type="EMBL" id="SPSB01000002">
    <property type="protein sequence ID" value="TFV96144.1"/>
    <property type="molecule type" value="Genomic_DNA"/>
</dbReference>
<sequence>MAYIEPAPIKDRENPLESMMERFNIAAEKLGLSDEVYNVLKNPARQVIVSLPITMDNGKIQVFEGIRVVHSNILGPAKGGIRFAPDVHLDEVKALAAWMTWKCAVVDIPYGGGKGGVRCNPREMSKGEIERLMRAYTMAMIDVFGPDKDIPAPDMGTGPREMAWLMDEYSKAHGMTVNSVVTGKPLVLGGSLGRTEATGRGVMVSALAAMQKLKINPFQATCAVQGFGNVGSWAARLLEERGLKVVAISDHTGAFYDEKGIDIVKAIEFRDANGGHLEGFKGGDKMEDPMDLLTLDVDVLVPAAVEDVITAKNVDQIKAKLIVEGANGPTSAKADAIINEKGIMAVPDILANAGGVTVSYFEWVQNRLGYKWTADRVNRRSDRIMKDAFEHVYEASKKYDVPMRIAAYIVAIDKVAKTYTFRGGY</sequence>
<dbReference type="SUPFAM" id="SSF53223">
    <property type="entry name" value="Aminoacid dehydrogenase-like, N-terminal domain"/>
    <property type="match status" value="1"/>
</dbReference>
<comment type="similarity">
    <text evidence="1 3 7">Belongs to the Glu/Leu/Phe/Val dehydrogenases family.</text>
</comment>
<dbReference type="SMART" id="SM00839">
    <property type="entry name" value="ELFV_dehydrog"/>
    <property type="match status" value="1"/>
</dbReference>
<gene>
    <name evidence="9" type="ORF">E4S40_07930</name>
</gene>
<feature type="binding site" evidence="5">
    <location>
        <position position="102"/>
    </location>
    <ligand>
        <name>substrate</name>
    </ligand>
</feature>
<dbReference type="GO" id="GO:0004352">
    <property type="term" value="F:glutamate dehydrogenase (NAD+) activity"/>
    <property type="evidence" value="ECO:0007669"/>
    <property type="project" value="TreeGrafter"/>
</dbReference>
<dbReference type="GO" id="GO:0000166">
    <property type="term" value="F:nucleotide binding"/>
    <property type="evidence" value="ECO:0007669"/>
    <property type="project" value="UniProtKB-KW"/>
</dbReference>
<keyword evidence="2 3" id="KW-0560">Oxidoreductase</keyword>
<feature type="binding site" evidence="5">
    <location>
        <position position="198"/>
    </location>
    <ligand>
        <name>NAD(+)</name>
        <dbReference type="ChEBI" id="CHEBI:57540"/>
    </ligand>
</feature>
<accession>A0A4Y9QU62</accession>
<evidence type="ECO:0000313" key="9">
    <source>
        <dbReference type="EMBL" id="TFV96144.1"/>
    </source>
</evidence>
<keyword evidence="5" id="KW-0520">NAD</keyword>
<dbReference type="InterPro" id="IPR033922">
    <property type="entry name" value="NAD_bind_Glu_DH"/>
</dbReference>
<feature type="active site" description="Proton donor" evidence="4">
    <location>
        <position position="114"/>
    </location>
</feature>
<comment type="caution">
    <text evidence="9">The sequence shown here is derived from an EMBL/GenBank/DDBJ whole genome shotgun (WGS) entry which is preliminary data.</text>
</comment>
<feature type="binding site" evidence="5">
    <location>
        <position position="359"/>
    </location>
    <ligand>
        <name>substrate</name>
    </ligand>
</feature>
<dbReference type="InterPro" id="IPR006096">
    <property type="entry name" value="Glu/Leu/Phe/Val/Trp_DH_C"/>
</dbReference>
<dbReference type="RefSeq" id="WP_135072802.1">
    <property type="nucleotide sequence ID" value="NZ_SPSB01000002.1"/>
</dbReference>
<feature type="domain" description="Glutamate/phenylalanine/leucine/valine/L-tryptophan dehydrogenase C-terminal" evidence="8">
    <location>
        <begin position="191"/>
        <end position="423"/>
    </location>
</feature>
<keyword evidence="10" id="KW-1185">Reference proteome</keyword>
<dbReference type="Pfam" id="PF02812">
    <property type="entry name" value="ELFV_dehydrog_N"/>
    <property type="match status" value="1"/>
</dbReference>
<dbReference type="InterPro" id="IPR046346">
    <property type="entry name" value="Aminoacid_DH-like_N_sf"/>
</dbReference>
<proteinExistence type="inferred from homology"/>
<evidence type="ECO:0000256" key="7">
    <source>
        <dbReference type="RuleBase" id="RU004417"/>
    </source>
</evidence>
<dbReference type="FunFam" id="3.40.50.10860:FF:000003">
    <property type="entry name" value="Glutamate dehydrogenase"/>
    <property type="match status" value="1"/>
</dbReference>
<dbReference type="InterPro" id="IPR036291">
    <property type="entry name" value="NAD(P)-bd_dom_sf"/>
</dbReference>
<organism evidence="9 10">
    <name type="scientific">Algoriphagus kandeliae</name>
    <dbReference type="NCBI Taxonomy" id="2562278"/>
    <lineage>
        <taxon>Bacteria</taxon>
        <taxon>Pseudomonadati</taxon>
        <taxon>Bacteroidota</taxon>
        <taxon>Cytophagia</taxon>
        <taxon>Cytophagales</taxon>
        <taxon>Cyclobacteriaceae</taxon>
        <taxon>Algoriphagus</taxon>
    </lineage>
</organism>
<dbReference type="Pfam" id="PF00208">
    <property type="entry name" value="ELFV_dehydrog"/>
    <property type="match status" value="1"/>
</dbReference>
<keyword evidence="5" id="KW-0547">Nucleotide-binding</keyword>
<evidence type="ECO:0000259" key="8">
    <source>
        <dbReference type="SMART" id="SM00839"/>
    </source>
</evidence>
<dbReference type="PANTHER" id="PTHR11606">
    <property type="entry name" value="GLUTAMATE DEHYDROGENASE"/>
    <property type="match status" value="1"/>
</dbReference>
<dbReference type="InterPro" id="IPR006095">
    <property type="entry name" value="Glu/Leu/Phe/Val/Trp_DH"/>
</dbReference>
<dbReference type="InterPro" id="IPR014362">
    <property type="entry name" value="Glu_DH"/>
</dbReference>
<evidence type="ECO:0000313" key="10">
    <source>
        <dbReference type="Proteomes" id="UP000297647"/>
    </source>
</evidence>
<dbReference type="PROSITE" id="PS00074">
    <property type="entry name" value="GLFV_DEHYDROGENASE"/>
    <property type="match status" value="1"/>
</dbReference>
<dbReference type="AlphaFoldDB" id="A0A4Y9QU62"/>
<dbReference type="GO" id="GO:0006538">
    <property type="term" value="P:L-glutamate catabolic process"/>
    <property type="evidence" value="ECO:0007669"/>
    <property type="project" value="TreeGrafter"/>
</dbReference>
<feature type="binding site" evidence="5">
    <location>
        <position position="229"/>
    </location>
    <ligand>
        <name>NAD(+)</name>
        <dbReference type="ChEBI" id="CHEBI:57540"/>
    </ligand>
</feature>
<dbReference type="SUPFAM" id="SSF51735">
    <property type="entry name" value="NAD(P)-binding Rossmann-fold domains"/>
    <property type="match status" value="1"/>
</dbReference>
<dbReference type="CDD" id="cd01076">
    <property type="entry name" value="NAD_bind_1_Glu_DH"/>
    <property type="match status" value="1"/>
</dbReference>
<dbReference type="Gene3D" id="3.40.50.720">
    <property type="entry name" value="NAD(P)-binding Rossmann-like Domain"/>
    <property type="match status" value="1"/>
</dbReference>
<feature type="binding site" evidence="5">
    <location>
        <position position="78"/>
    </location>
    <ligand>
        <name>substrate</name>
    </ligand>
</feature>
<dbReference type="InterPro" id="IPR006097">
    <property type="entry name" value="Glu/Leu/Phe/Val/Trp_DH_dimer"/>
</dbReference>
<protein>
    <recommendedName>
        <fullName evidence="3">Glutamate dehydrogenase</fullName>
    </recommendedName>
</protein>
<reference evidence="9 10" key="1">
    <citation type="submission" date="2019-03" db="EMBL/GenBank/DDBJ databases">
        <title>Algoriphagus sp. nov, a new strain isolated from root system soil of mangrove plant Kandelia.</title>
        <authorList>
            <person name="Yin Q."/>
            <person name="Wang K."/>
            <person name="Song Z."/>
        </authorList>
    </citation>
    <scope>NUCLEOTIDE SEQUENCE [LARGE SCALE GENOMIC DNA]</scope>
    <source>
        <strain evidence="9 10">XY-J91</strain>
    </source>
</reference>
<evidence type="ECO:0000256" key="5">
    <source>
        <dbReference type="PIRSR" id="PIRSR000185-2"/>
    </source>
</evidence>
<dbReference type="Proteomes" id="UP000297647">
    <property type="component" value="Unassembled WGS sequence"/>
</dbReference>